<dbReference type="InterPro" id="IPR035965">
    <property type="entry name" value="PAS-like_dom_sf"/>
</dbReference>
<dbReference type="SMART" id="SM00091">
    <property type="entry name" value="PAS"/>
    <property type="match status" value="2"/>
</dbReference>
<protein>
    <recommendedName>
        <fullName evidence="2">histidine kinase</fullName>
        <ecNumber evidence="2">2.7.13.3</ecNumber>
    </recommendedName>
</protein>
<dbReference type="InterPro" id="IPR001610">
    <property type="entry name" value="PAC"/>
</dbReference>
<gene>
    <name evidence="10" type="ORF">L6E24_02895</name>
</gene>
<dbReference type="Proteomes" id="UP001060368">
    <property type="component" value="Chromosome"/>
</dbReference>
<evidence type="ECO:0000256" key="6">
    <source>
        <dbReference type="SAM" id="Phobius"/>
    </source>
</evidence>
<dbReference type="EMBL" id="CP096115">
    <property type="protein sequence ID" value="UUX93084.1"/>
    <property type="molecule type" value="Genomic_DNA"/>
</dbReference>
<keyword evidence="4" id="KW-0808">Transferase</keyword>
<reference evidence="10" key="1">
    <citation type="submission" date="2022-04" db="EMBL/GenBank/DDBJ databases">
        <title>Complete genome of Methanoplanus endosymbiosus DSM 3599.</title>
        <authorList>
            <person name="Chen S.-C."/>
            <person name="You Y.-T."/>
            <person name="Zhou Y.-Z."/>
            <person name="Lai M.-C."/>
        </authorList>
    </citation>
    <scope>NUCLEOTIDE SEQUENCE</scope>
    <source>
        <strain evidence="10">DSM 3599</strain>
    </source>
</reference>
<organism evidence="10 11">
    <name type="scientific">Methanoplanus endosymbiosus</name>
    <dbReference type="NCBI Taxonomy" id="33865"/>
    <lineage>
        <taxon>Archaea</taxon>
        <taxon>Methanobacteriati</taxon>
        <taxon>Methanobacteriota</taxon>
        <taxon>Stenosarchaea group</taxon>
        <taxon>Methanomicrobia</taxon>
        <taxon>Methanomicrobiales</taxon>
        <taxon>Methanomicrobiaceae</taxon>
        <taxon>Methanoplanus</taxon>
    </lineage>
</organism>
<dbReference type="PROSITE" id="PS50113">
    <property type="entry name" value="PAC"/>
    <property type="match status" value="2"/>
</dbReference>
<keyword evidence="11" id="KW-1185">Reference proteome</keyword>
<feature type="domain" description="PAC" evidence="9">
    <location>
        <begin position="301"/>
        <end position="353"/>
    </location>
</feature>
<feature type="domain" description="PAC" evidence="9">
    <location>
        <begin position="426"/>
        <end position="478"/>
    </location>
</feature>
<sequence length="697" mass="79562">MNFASVVFLFTGILGFILISFVLGKKPSRTSNAFILLLLAVSYYSITYGIELALTDPELILLMIRIEYFGIVFIPPLWLIFVLTYTRHRDVLNFPVYVLFFTIPVVTLITVNSGYLIPLLYQSVNFVRYGDLLLLSISPGLVYLLSALYFILAFISGILILSDFLPGTHGLIKKQVTIIIYGAIITLAAYIAYIFILGPYYHIDISPLAFLSVSVITFWALFRYRLFSLTPVAYDLVFNAIPSGVLIVDNYGYVIGANDSADKFLRCNVQDDSGKVLSEYCSKWPEFDGYINGLLKDVPVSSEEEIVFQYDDFRKTVNIQTTPLKDRYGHNEGLIIILLDVTERRNAEATLRKSEERFRNLFLQSPVAYQSLNSDGKIIEINPEWSSILGYNREEVLGKSLACFFSERTRHHFRDYFRAFSGEDLIYRELELVHKGGQLVTVIISGRIQRDPEGNFVRTHCILYDITERKKSEESLYQANKKLNLLSGITRHDILNQLTILKGYQDLSREHLSNTADPDSLLIKYLDKESNAAEIIHQQIKFTEDYQDIGIQSPRWQNVKIIFSRSVQYINSNGVSILVDVGNIEIYADPLLEKVFYNLVENALHYGEKLTYISLSLKTEDDCLILILEDDGIGIPEKEKENIFNRRYFRNTGLGMFLSREILSITGIEIKETGIPGEGARFEIIVPKGTYRLEADN</sequence>
<keyword evidence="5" id="KW-0418">Kinase</keyword>
<dbReference type="InterPro" id="IPR000014">
    <property type="entry name" value="PAS"/>
</dbReference>
<dbReference type="Gene3D" id="3.30.565.10">
    <property type="entry name" value="Histidine kinase-like ATPase, C-terminal domain"/>
    <property type="match status" value="1"/>
</dbReference>
<dbReference type="GeneID" id="74306608"/>
<dbReference type="PROSITE" id="PS50109">
    <property type="entry name" value="HIS_KIN"/>
    <property type="match status" value="1"/>
</dbReference>
<proteinExistence type="predicted"/>
<feature type="domain" description="PAS" evidence="8">
    <location>
        <begin position="354"/>
        <end position="401"/>
    </location>
</feature>
<dbReference type="InterPro" id="IPR052162">
    <property type="entry name" value="Sensor_kinase/Photoreceptor"/>
</dbReference>
<dbReference type="InterPro" id="IPR003594">
    <property type="entry name" value="HATPase_dom"/>
</dbReference>
<dbReference type="PRINTS" id="PR00344">
    <property type="entry name" value="BCTRLSENSOR"/>
</dbReference>
<dbReference type="InterPro" id="IPR004358">
    <property type="entry name" value="Sig_transdc_His_kin-like_C"/>
</dbReference>
<feature type="domain" description="Histidine kinase" evidence="7">
    <location>
        <begin position="592"/>
        <end position="690"/>
    </location>
</feature>
<feature type="transmembrane region" description="Helical" evidence="6">
    <location>
        <begin position="202"/>
        <end position="222"/>
    </location>
</feature>
<dbReference type="SMART" id="SM00086">
    <property type="entry name" value="PAC"/>
    <property type="match status" value="2"/>
</dbReference>
<evidence type="ECO:0000256" key="4">
    <source>
        <dbReference type="ARBA" id="ARBA00022679"/>
    </source>
</evidence>
<dbReference type="Pfam" id="PF08448">
    <property type="entry name" value="PAS_4"/>
    <property type="match status" value="1"/>
</dbReference>
<feature type="transmembrane region" description="Helical" evidence="6">
    <location>
        <begin position="35"/>
        <end position="54"/>
    </location>
</feature>
<dbReference type="SUPFAM" id="SSF55785">
    <property type="entry name" value="PYP-like sensor domain (PAS domain)"/>
    <property type="match status" value="2"/>
</dbReference>
<keyword evidence="6" id="KW-0812">Transmembrane</keyword>
<evidence type="ECO:0000256" key="2">
    <source>
        <dbReference type="ARBA" id="ARBA00012438"/>
    </source>
</evidence>
<evidence type="ECO:0000259" key="9">
    <source>
        <dbReference type="PROSITE" id="PS50113"/>
    </source>
</evidence>
<dbReference type="KEGG" id="mend:L6E24_02895"/>
<keyword evidence="6" id="KW-1133">Transmembrane helix</keyword>
<feature type="transmembrane region" description="Helical" evidence="6">
    <location>
        <begin position="141"/>
        <end position="164"/>
    </location>
</feature>
<dbReference type="AlphaFoldDB" id="A0A9E7PQE6"/>
<evidence type="ECO:0000313" key="10">
    <source>
        <dbReference type="EMBL" id="UUX93084.1"/>
    </source>
</evidence>
<dbReference type="PROSITE" id="PS50112">
    <property type="entry name" value="PAS"/>
    <property type="match status" value="1"/>
</dbReference>
<comment type="catalytic activity">
    <reaction evidence="1">
        <text>ATP + protein L-histidine = ADP + protein N-phospho-L-histidine.</text>
        <dbReference type="EC" id="2.7.13.3"/>
    </reaction>
</comment>
<dbReference type="InterPro" id="IPR031621">
    <property type="entry name" value="HisKA_7TM"/>
</dbReference>
<keyword evidence="3" id="KW-0597">Phosphoprotein</keyword>
<name>A0A9E7PQE6_9EURY</name>
<dbReference type="Pfam" id="PF02518">
    <property type="entry name" value="HATPase_c"/>
    <property type="match status" value="1"/>
</dbReference>
<dbReference type="Pfam" id="PF16927">
    <property type="entry name" value="HisKA_7TM"/>
    <property type="match status" value="1"/>
</dbReference>
<dbReference type="SMART" id="SM00387">
    <property type="entry name" value="HATPase_c"/>
    <property type="match status" value="1"/>
</dbReference>
<dbReference type="RefSeq" id="WP_257743225.1">
    <property type="nucleotide sequence ID" value="NZ_CP096115.1"/>
</dbReference>
<dbReference type="PANTHER" id="PTHR43304">
    <property type="entry name" value="PHYTOCHROME-LIKE PROTEIN CPH1"/>
    <property type="match status" value="1"/>
</dbReference>
<dbReference type="InterPro" id="IPR036890">
    <property type="entry name" value="HATPase_C_sf"/>
</dbReference>
<feature type="transmembrane region" description="Helical" evidence="6">
    <location>
        <begin position="66"/>
        <end position="85"/>
    </location>
</feature>
<accession>A0A9E7PQE6</accession>
<feature type="transmembrane region" description="Helical" evidence="6">
    <location>
        <begin position="6"/>
        <end position="23"/>
    </location>
</feature>
<dbReference type="CDD" id="cd00075">
    <property type="entry name" value="HATPase"/>
    <property type="match status" value="1"/>
</dbReference>
<evidence type="ECO:0000259" key="7">
    <source>
        <dbReference type="PROSITE" id="PS50109"/>
    </source>
</evidence>
<evidence type="ECO:0000256" key="5">
    <source>
        <dbReference type="ARBA" id="ARBA00022777"/>
    </source>
</evidence>
<dbReference type="PANTHER" id="PTHR43304:SF1">
    <property type="entry name" value="PAC DOMAIN-CONTAINING PROTEIN"/>
    <property type="match status" value="1"/>
</dbReference>
<feature type="transmembrane region" description="Helical" evidence="6">
    <location>
        <begin position="97"/>
        <end position="121"/>
    </location>
</feature>
<dbReference type="EC" id="2.7.13.3" evidence="2"/>
<dbReference type="Gene3D" id="3.30.450.20">
    <property type="entry name" value="PAS domain"/>
    <property type="match status" value="2"/>
</dbReference>
<dbReference type="GO" id="GO:0004673">
    <property type="term" value="F:protein histidine kinase activity"/>
    <property type="evidence" value="ECO:0007669"/>
    <property type="project" value="UniProtKB-EC"/>
</dbReference>
<dbReference type="NCBIfam" id="TIGR00229">
    <property type="entry name" value="sensory_box"/>
    <property type="match status" value="1"/>
</dbReference>
<keyword evidence="6" id="KW-0472">Membrane</keyword>
<evidence type="ECO:0000259" key="8">
    <source>
        <dbReference type="PROSITE" id="PS50112"/>
    </source>
</evidence>
<dbReference type="InterPro" id="IPR000700">
    <property type="entry name" value="PAS-assoc_C"/>
</dbReference>
<evidence type="ECO:0000256" key="1">
    <source>
        <dbReference type="ARBA" id="ARBA00000085"/>
    </source>
</evidence>
<dbReference type="CDD" id="cd00130">
    <property type="entry name" value="PAS"/>
    <property type="match status" value="1"/>
</dbReference>
<evidence type="ECO:0000256" key="3">
    <source>
        <dbReference type="ARBA" id="ARBA00022553"/>
    </source>
</evidence>
<evidence type="ECO:0000313" key="11">
    <source>
        <dbReference type="Proteomes" id="UP001060368"/>
    </source>
</evidence>
<dbReference type="InterPro" id="IPR005467">
    <property type="entry name" value="His_kinase_dom"/>
</dbReference>
<dbReference type="InterPro" id="IPR013656">
    <property type="entry name" value="PAS_4"/>
</dbReference>
<feature type="transmembrane region" description="Helical" evidence="6">
    <location>
        <begin position="176"/>
        <end position="196"/>
    </location>
</feature>
<dbReference type="SUPFAM" id="SSF55874">
    <property type="entry name" value="ATPase domain of HSP90 chaperone/DNA topoisomerase II/histidine kinase"/>
    <property type="match status" value="1"/>
</dbReference>
<dbReference type="Pfam" id="PF13426">
    <property type="entry name" value="PAS_9"/>
    <property type="match status" value="1"/>
</dbReference>